<feature type="region of interest" description="Disordered" evidence="1">
    <location>
        <begin position="33"/>
        <end position="59"/>
    </location>
</feature>
<keyword evidence="3" id="KW-1185">Reference proteome</keyword>
<organism evidence="2 3">
    <name type="scientific">Actinidia rufa</name>
    <dbReference type="NCBI Taxonomy" id="165716"/>
    <lineage>
        <taxon>Eukaryota</taxon>
        <taxon>Viridiplantae</taxon>
        <taxon>Streptophyta</taxon>
        <taxon>Embryophyta</taxon>
        <taxon>Tracheophyta</taxon>
        <taxon>Spermatophyta</taxon>
        <taxon>Magnoliopsida</taxon>
        <taxon>eudicotyledons</taxon>
        <taxon>Gunneridae</taxon>
        <taxon>Pentapetalae</taxon>
        <taxon>asterids</taxon>
        <taxon>Ericales</taxon>
        <taxon>Actinidiaceae</taxon>
        <taxon>Actinidia</taxon>
    </lineage>
</organism>
<comment type="caution">
    <text evidence="2">The sequence shown here is derived from an EMBL/GenBank/DDBJ whole genome shotgun (WGS) entry which is preliminary data.</text>
</comment>
<protein>
    <submittedName>
        <fullName evidence="2">Uncharacterized protein</fullName>
    </submittedName>
</protein>
<evidence type="ECO:0000313" key="2">
    <source>
        <dbReference type="EMBL" id="GFZ02192.1"/>
    </source>
</evidence>
<gene>
    <name evidence="2" type="ORF">Acr_15g0008010</name>
</gene>
<accession>A0A7J0FU18</accession>
<proteinExistence type="predicted"/>
<evidence type="ECO:0000256" key="1">
    <source>
        <dbReference type="SAM" id="MobiDB-lite"/>
    </source>
</evidence>
<dbReference type="EMBL" id="BJWL01000015">
    <property type="protein sequence ID" value="GFZ02192.1"/>
    <property type="molecule type" value="Genomic_DNA"/>
</dbReference>
<feature type="region of interest" description="Disordered" evidence="1">
    <location>
        <begin position="203"/>
        <end position="224"/>
    </location>
</feature>
<evidence type="ECO:0000313" key="3">
    <source>
        <dbReference type="Proteomes" id="UP000585474"/>
    </source>
</evidence>
<reference evidence="2 3" key="1">
    <citation type="submission" date="2019-07" db="EMBL/GenBank/DDBJ databases">
        <title>De Novo Assembly of kiwifruit Actinidia rufa.</title>
        <authorList>
            <person name="Sugita-Konishi S."/>
            <person name="Sato K."/>
            <person name="Mori E."/>
            <person name="Abe Y."/>
            <person name="Kisaki G."/>
            <person name="Hamano K."/>
            <person name="Suezawa K."/>
            <person name="Otani M."/>
            <person name="Fukuda T."/>
            <person name="Manabe T."/>
            <person name="Gomi K."/>
            <person name="Tabuchi M."/>
            <person name="Akimitsu K."/>
            <person name="Kataoka I."/>
        </authorList>
    </citation>
    <scope>NUCLEOTIDE SEQUENCE [LARGE SCALE GENOMIC DNA]</scope>
    <source>
        <strain evidence="3">cv. Fuchu</strain>
    </source>
</reference>
<name>A0A7J0FU18_9ERIC</name>
<sequence length="224" mass="24656">MFHIDEKLSELVPYKAGAPPSLVRCLFRKDKSVRPPGQSRQYLAQDDSPRPSSLAPSVEGVKTVSHIDEKLSELVHYKAGAPPSLARCLFRKDKSVRPLGQSGQYLARGRLSISRGPVPRSRSNLTASCSLQIFTTTVWRRLWKPLAVRNKHNSPNLGGFCCGKNKEGAKAVSYIDEKLSELVPHKAGAPPSLARCLFWKDKSVRPPGQSGQYLARGDSPRPSS</sequence>
<dbReference type="AlphaFoldDB" id="A0A7J0FU18"/>
<dbReference type="Proteomes" id="UP000585474">
    <property type="component" value="Unassembled WGS sequence"/>
</dbReference>